<reference evidence="6 7" key="1">
    <citation type="journal article" date="2024" name="Nat. Commun.">
        <title>Phylogenomics reveals the evolutionary origins of lichenization in chlorophyte algae.</title>
        <authorList>
            <person name="Puginier C."/>
            <person name="Libourel C."/>
            <person name="Otte J."/>
            <person name="Skaloud P."/>
            <person name="Haon M."/>
            <person name="Grisel S."/>
            <person name="Petersen M."/>
            <person name="Berrin J.G."/>
            <person name="Delaux P.M."/>
            <person name="Dal Grande F."/>
            <person name="Keller J."/>
        </authorList>
    </citation>
    <scope>NUCLEOTIDE SEQUENCE [LARGE SCALE GENOMIC DNA]</scope>
    <source>
        <strain evidence="6 7">SAG 2145</strain>
    </source>
</reference>
<dbReference type="PANTHER" id="PTHR30222:SF17">
    <property type="entry name" value="SPERMIDINE_PUTRESCINE-BINDING PERIPLASMIC PROTEIN"/>
    <property type="match status" value="1"/>
</dbReference>
<dbReference type="PRINTS" id="PR00909">
    <property type="entry name" value="SPERMDNBNDNG"/>
</dbReference>
<dbReference type="Proteomes" id="UP001438707">
    <property type="component" value="Unassembled WGS sequence"/>
</dbReference>
<dbReference type="GO" id="GO:0015846">
    <property type="term" value="P:polyamine transport"/>
    <property type="evidence" value="ECO:0007669"/>
    <property type="project" value="InterPro"/>
</dbReference>
<evidence type="ECO:0000256" key="5">
    <source>
        <dbReference type="SAM" id="MobiDB-lite"/>
    </source>
</evidence>
<dbReference type="SUPFAM" id="SSF53850">
    <property type="entry name" value="Periplasmic binding protein-like II"/>
    <property type="match status" value="1"/>
</dbReference>
<sequence>MLFSGPAPRLSSGTWTLLTPSKRRELDCRRSAPVSAASDAQQSSWDKAYQYQIDLRLVSLRGSVPSAWIDDFRGVMEGKGRISMSQRGQLFDIFKELSDPKKKNSAATADAVTLGDAWLGPAIARGLLQPIPEAKVARWWSSLYPHWRKLIQRDSLGHAAAEGQVWAAPYRWGATLIAFRKDLLLRNGGRPVQDWTDLLQPKLRGRLGFVDAPREFLGAAMRSLGLSMNEDISSGSCEATFADVQARVQQLHGQVRVFSNNEHVRALSGGDVWAIVGWSGDLLPLAARTPAVQVVCPASGTALWADLWAVPSQACHGSQGRGPSPLLPAWLEHGLQPQRAQRSKGLDHGASPLLLPGSAAPPPPGQACHSVAEGAALEAAEYGMADKHMPAEAVLERSEFLLPVSSRMMQTHSRLLAL</sequence>
<accession>A0AAW1SBK0</accession>
<keyword evidence="3" id="KW-0732">Signal</keyword>
<evidence type="ECO:0000313" key="7">
    <source>
        <dbReference type="Proteomes" id="UP001438707"/>
    </source>
</evidence>
<organism evidence="6 7">
    <name type="scientific">Apatococcus lobatus</name>
    <dbReference type="NCBI Taxonomy" id="904363"/>
    <lineage>
        <taxon>Eukaryota</taxon>
        <taxon>Viridiplantae</taxon>
        <taxon>Chlorophyta</taxon>
        <taxon>core chlorophytes</taxon>
        <taxon>Trebouxiophyceae</taxon>
        <taxon>Chlorellales</taxon>
        <taxon>Chlorellaceae</taxon>
        <taxon>Apatococcus</taxon>
    </lineage>
</organism>
<proteinExistence type="predicted"/>
<protein>
    <submittedName>
        <fullName evidence="6">Uncharacterized protein</fullName>
    </submittedName>
</protein>
<evidence type="ECO:0000256" key="1">
    <source>
        <dbReference type="ARBA" id="ARBA00004418"/>
    </source>
</evidence>
<name>A0AAW1SBK0_9CHLO</name>
<feature type="region of interest" description="Disordered" evidence="5">
    <location>
        <begin position="337"/>
        <end position="369"/>
    </location>
</feature>
<evidence type="ECO:0000256" key="3">
    <source>
        <dbReference type="ARBA" id="ARBA00022729"/>
    </source>
</evidence>
<dbReference type="EMBL" id="JALJOS010000002">
    <property type="protein sequence ID" value="KAK9843319.1"/>
    <property type="molecule type" value="Genomic_DNA"/>
</dbReference>
<dbReference type="Gene3D" id="3.40.190.10">
    <property type="entry name" value="Periplasmic binding protein-like II"/>
    <property type="match status" value="1"/>
</dbReference>
<gene>
    <name evidence="6" type="ORF">WJX74_010303</name>
</gene>
<feature type="compositionally biased region" description="Low complexity" evidence="5">
    <location>
        <begin position="349"/>
        <end position="358"/>
    </location>
</feature>
<evidence type="ECO:0000256" key="4">
    <source>
        <dbReference type="ARBA" id="ARBA00022764"/>
    </source>
</evidence>
<comment type="subcellular location">
    <subcellularLocation>
        <location evidence="1">Periplasm</location>
    </subcellularLocation>
</comment>
<keyword evidence="7" id="KW-1185">Reference proteome</keyword>
<dbReference type="PANTHER" id="PTHR30222">
    <property type="entry name" value="SPERMIDINE/PUTRESCINE-BINDING PERIPLASMIC PROTEIN"/>
    <property type="match status" value="1"/>
</dbReference>
<dbReference type="Pfam" id="PF13416">
    <property type="entry name" value="SBP_bac_8"/>
    <property type="match status" value="1"/>
</dbReference>
<evidence type="ECO:0000256" key="2">
    <source>
        <dbReference type="ARBA" id="ARBA00022448"/>
    </source>
</evidence>
<keyword evidence="2" id="KW-0813">Transport</keyword>
<keyword evidence="4" id="KW-0574">Periplasm</keyword>
<dbReference type="InterPro" id="IPR001188">
    <property type="entry name" value="Sperm_putr-bd"/>
</dbReference>
<evidence type="ECO:0000313" key="6">
    <source>
        <dbReference type="EMBL" id="KAK9843319.1"/>
    </source>
</evidence>
<comment type="caution">
    <text evidence="6">The sequence shown here is derived from an EMBL/GenBank/DDBJ whole genome shotgun (WGS) entry which is preliminary data.</text>
</comment>
<dbReference type="AlphaFoldDB" id="A0AAW1SBK0"/>
<dbReference type="InterPro" id="IPR006059">
    <property type="entry name" value="SBP"/>
</dbReference>
<dbReference type="GO" id="GO:0019808">
    <property type="term" value="F:polyamine binding"/>
    <property type="evidence" value="ECO:0007669"/>
    <property type="project" value="InterPro"/>
</dbReference>